<sequence length="119" mass="13053">MARIFGYLFVVIVLFSIFIIENDAIQCYSGSQLQILECPSISCIKQSLGLDTVRYCDGTGVSSICQTYRIFDSCQNIPNLGYICCCSEQLCNGGGASATTLTTAILLPFFAVFAFSRWL</sequence>
<proteinExistence type="predicted"/>
<accession>A0AC35FWE5</accession>
<protein>
    <submittedName>
        <fullName evidence="2">Uncharacterized protein</fullName>
    </submittedName>
</protein>
<dbReference type="WBParaSite" id="PS1159_v2.g21552.t1">
    <property type="protein sequence ID" value="PS1159_v2.g21552.t1"/>
    <property type="gene ID" value="PS1159_v2.g21552"/>
</dbReference>
<reference evidence="2" key="1">
    <citation type="submission" date="2022-11" db="UniProtKB">
        <authorList>
            <consortium name="WormBaseParasite"/>
        </authorList>
    </citation>
    <scope>IDENTIFICATION</scope>
</reference>
<name>A0AC35FWE5_9BILA</name>
<evidence type="ECO:0000313" key="2">
    <source>
        <dbReference type="WBParaSite" id="PS1159_v2.g21552.t1"/>
    </source>
</evidence>
<organism evidence="1 2">
    <name type="scientific">Panagrolaimus sp. PS1159</name>
    <dbReference type="NCBI Taxonomy" id="55785"/>
    <lineage>
        <taxon>Eukaryota</taxon>
        <taxon>Metazoa</taxon>
        <taxon>Ecdysozoa</taxon>
        <taxon>Nematoda</taxon>
        <taxon>Chromadorea</taxon>
        <taxon>Rhabditida</taxon>
        <taxon>Tylenchina</taxon>
        <taxon>Panagrolaimomorpha</taxon>
        <taxon>Panagrolaimoidea</taxon>
        <taxon>Panagrolaimidae</taxon>
        <taxon>Panagrolaimus</taxon>
    </lineage>
</organism>
<dbReference type="Proteomes" id="UP000887580">
    <property type="component" value="Unplaced"/>
</dbReference>
<evidence type="ECO:0000313" key="1">
    <source>
        <dbReference type="Proteomes" id="UP000887580"/>
    </source>
</evidence>